<organism evidence="1 2">
    <name type="scientific">Jaapia argillacea MUCL 33604</name>
    <dbReference type="NCBI Taxonomy" id="933084"/>
    <lineage>
        <taxon>Eukaryota</taxon>
        <taxon>Fungi</taxon>
        <taxon>Dikarya</taxon>
        <taxon>Basidiomycota</taxon>
        <taxon>Agaricomycotina</taxon>
        <taxon>Agaricomycetes</taxon>
        <taxon>Agaricomycetidae</taxon>
        <taxon>Jaapiales</taxon>
        <taxon>Jaapiaceae</taxon>
        <taxon>Jaapia</taxon>
    </lineage>
</organism>
<evidence type="ECO:0000313" key="1">
    <source>
        <dbReference type="EMBL" id="KDQ50246.1"/>
    </source>
</evidence>
<accession>A0A067PIE6</accession>
<proteinExistence type="predicted"/>
<protein>
    <submittedName>
        <fullName evidence="1">Uncharacterized protein</fullName>
    </submittedName>
</protein>
<evidence type="ECO:0000313" key="2">
    <source>
        <dbReference type="Proteomes" id="UP000027265"/>
    </source>
</evidence>
<gene>
    <name evidence="1" type="ORF">JAAARDRAFT_51367</name>
</gene>
<dbReference type="AlphaFoldDB" id="A0A067PIE6"/>
<dbReference type="HOGENOM" id="CLU_1111542_0_0_1"/>
<reference evidence="2" key="1">
    <citation type="journal article" date="2014" name="Proc. Natl. Acad. Sci. U.S.A.">
        <title>Extensive sampling of basidiomycete genomes demonstrates inadequacy of the white-rot/brown-rot paradigm for wood decay fungi.</title>
        <authorList>
            <person name="Riley R."/>
            <person name="Salamov A.A."/>
            <person name="Brown D.W."/>
            <person name="Nagy L.G."/>
            <person name="Floudas D."/>
            <person name="Held B.W."/>
            <person name="Levasseur A."/>
            <person name="Lombard V."/>
            <person name="Morin E."/>
            <person name="Otillar R."/>
            <person name="Lindquist E.A."/>
            <person name="Sun H."/>
            <person name="LaButti K.M."/>
            <person name="Schmutz J."/>
            <person name="Jabbour D."/>
            <person name="Luo H."/>
            <person name="Baker S.E."/>
            <person name="Pisabarro A.G."/>
            <person name="Walton J.D."/>
            <person name="Blanchette R.A."/>
            <person name="Henrissat B."/>
            <person name="Martin F."/>
            <person name="Cullen D."/>
            <person name="Hibbett D.S."/>
            <person name="Grigoriev I.V."/>
        </authorList>
    </citation>
    <scope>NUCLEOTIDE SEQUENCE [LARGE SCALE GENOMIC DNA]</scope>
    <source>
        <strain evidence="2">MUCL 33604</strain>
    </source>
</reference>
<keyword evidence="2" id="KW-1185">Reference proteome</keyword>
<sequence>MSDEGCQEDFEFFHSHVEVFLGALSSLPGQALEELELKFPWSNCLSSIDHFTKSEEVVAELTLPALEKVEISGETSKVTRVLHAIDAPGLANLELGLEASTMAVTQSCFVEAGVRFGLSLREVTLYCKISGLDDHSSAPTSPLLTPLLTIDNLESFSLIVRRENRKSFLSTIDDLCEAVAKAWPRLRAISICHGQLNHPISHRHSTLSPPLQYTVLTSNLSRYLFASRIFPDPKKSRGCLTIYDSSNSIP</sequence>
<dbReference type="Proteomes" id="UP000027265">
    <property type="component" value="Unassembled WGS sequence"/>
</dbReference>
<name>A0A067PIE6_9AGAM</name>
<dbReference type="EMBL" id="KL197763">
    <property type="protein sequence ID" value="KDQ50246.1"/>
    <property type="molecule type" value="Genomic_DNA"/>
</dbReference>
<dbReference type="InParanoid" id="A0A067PIE6"/>